<dbReference type="PANTHER" id="PTHR11645:SF0">
    <property type="entry name" value="PYRROLINE-5-CARBOXYLATE REDUCTASE 3"/>
    <property type="match status" value="1"/>
</dbReference>
<dbReference type="EMBL" id="LNXV01000036">
    <property type="protein sequence ID" value="KTC77045.1"/>
    <property type="molecule type" value="Genomic_DNA"/>
</dbReference>
<dbReference type="InterPro" id="IPR000304">
    <property type="entry name" value="Pyrroline-COOH_reductase"/>
</dbReference>
<feature type="domain" description="Pyrroline-5-carboxylate reductase dimerisation" evidence="8">
    <location>
        <begin position="154"/>
        <end position="258"/>
    </location>
</feature>
<comment type="caution">
    <text evidence="9">The sequence shown here is derived from an EMBL/GenBank/DDBJ whole genome shotgun (WGS) entry which is preliminary data.</text>
</comment>
<name>A0A0W0S245_9GAMM</name>
<evidence type="ECO:0000259" key="7">
    <source>
        <dbReference type="Pfam" id="PF03807"/>
    </source>
</evidence>
<evidence type="ECO:0000259" key="8">
    <source>
        <dbReference type="Pfam" id="PF14748"/>
    </source>
</evidence>
<dbReference type="InterPro" id="IPR028939">
    <property type="entry name" value="P5C_Rdtase_cat_N"/>
</dbReference>
<protein>
    <recommendedName>
        <fullName evidence="4 5">Pyrroline-5-carboxylate reductase</fullName>
        <shortName evidence="4">P5C reductase</shortName>
        <shortName evidence="4">P5CR</shortName>
        <ecNumber evidence="4 5">1.5.1.2</ecNumber>
    </recommendedName>
    <alternativeName>
        <fullName evidence="4">PCA reductase</fullName>
    </alternativeName>
</protein>
<comment type="catalytic activity">
    <reaction evidence="4">
        <text>L-proline + NADP(+) = (S)-1-pyrroline-5-carboxylate + NADPH + 2 H(+)</text>
        <dbReference type="Rhea" id="RHEA:14109"/>
        <dbReference type="ChEBI" id="CHEBI:15378"/>
        <dbReference type="ChEBI" id="CHEBI:17388"/>
        <dbReference type="ChEBI" id="CHEBI:57783"/>
        <dbReference type="ChEBI" id="CHEBI:58349"/>
        <dbReference type="ChEBI" id="CHEBI:60039"/>
        <dbReference type="EC" id="1.5.1.2"/>
    </reaction>
</comment>
<dbReference type="Gene3D" id="3.40.50.720">
    <property type="entry name" value="NAD(P)-binding Rossmann-like Domain"/>
    <property type="match status" value="1"/>
</dbReference>
<sequence length="260" mass="27960">MKISFIGFGNMAQAIARGLIANKKYQIFAAAPSLASEMLEDICRSPNNLEIANVADVVILAVKPAKIAEVLHEISLALPPHCLLISVAAGVSLASLAQPCRKEQAIIRSMPNLPISIGKGATPMIANHQVTTLHKQWAEEIFQTLGIVHWTREENDMNPFTALSGSGPAYVFLFIEAMIEAAKKLGLNEEIAKTFTLQTFEGALALASKPNIDISELRKKVTSPAGTTAAALDVLNSHEFKELLFKAMKAASERAAQLSS</sequence>
<evidence type="ECO:0000256" key="6">
    <source>
        <dbReference type="PIRSR" id="PIRSR000193-1"/>
    </source>
</evidence>
<evidence type="ECO:0000256" key="1">
    <source>
        <dbReference type="ARBA" id="ARBA00005525"/>
    </source>
</evidence>
<comment type="subcellular location">
    <subcellularLocation>
        <location evidence="4">Cytoplasm</location>
    </subcellularLocation>
</comment>
<dbReference type="NCBIfam" id="TIGR00112">
    <property type="entry name" value="proC"/>
    <property type="match status" value="1"/>
</dbReference>
<dbReference type="GO" id="GO:0004735">
    <property type="term" value="F:pyrroline-5-carboxylate reductase activity"/>
    <property type="evidence" value="ECO:0007669"/>
    <property type="project" value="UniProtKB-UniRule"/>
</dbReference>
<dbReference type="RefSeq" id="WP_058443093.1">
    <property type="nucleotide sequence ID" value="NZ_CAAAHU010000008.1"/>
</dbReference>
<dbReference type="Pfam" id="PF14748">
    <property type="entry name" value="P5CR_dimer"/>
    <property type="match status" value="1"/>
</dbReference>
<dbReference type="InterPro" id="IPR036291">
    <property type="entry name" value="NAD(P)-bd_dom_sf"/>
</dbReference>
<dbReference type="InterPro" id="IPR008927">
    <property type="entry name" value="6-PGluconate_DH-like_C_sf"/>
</dbReference>
<feature type="binding site" evidence="6">
    <location>
        <begin position="6"/>
        <end position="11"/>
    </location>
    <ligand>
        <name>NADP(+)</name>
        <dbReference type="ChEBI" id="CHEBI:58349"/>
    </ligand>
</feature>
<keyword evidence="4" id="KW-0963">Cytoplasm</keyword>
<comment type="similarity">
    <text evidence="1 4">Belongs to the pyrroline-5-carboxylate reductase family.</text>
</comment>
<dbReference type="Gene3D" id="1.10.3730.10">
    <property type="entry name" value="ProC C-terminal domain-like"/>
    <property type="match status" value="1"/>
</dbReference>
<dbReference type="GO" id="GO:0055129">
    <property type="term" value="P:L-proline biosynthetic process"/>
    <property type="evidence" value="ECO:0007669"/>
    <property type="project" value="UniProtKB-UniRule"/>
</dbReference>
<dbReference type="InterPro" id="IPR029036">
    <property type="entry name" value="P5CR_dimer"/>
</dbReference>
<dbReference type="UniPathway" id="UPA00098">
    <property type="reaction ID" value="UER00361"/>
</dbReference>
<dbReference type="SUPFAM" id="SSF51735">
    <property type="entry name" value="NAD(P)-binding Rossmann-fold domains"/>
    <property type="match status" value="1"/>
</dbReference>
<keyword evidence="4" id="KW-0028">Amino-acid biosynthesis</keyword>
<dbReference type="PANTHER" id="PTHR11645">
    <property type="entry name" value="PYRROLINE-5-CARBOXYLATE REDUCTASE"/>
    <property type="match status" value="1"/>
</dbReference>
<dbReference type="OrthoDB" id="9805754at2"/>
<evidence type="ECO:0000313" key="9">
    <source>
        <dbReference type="EMBL" id="KTC77045.1"/>
    </source>
</evidence>
<gene>
    <name evidence="4 9" type="primary">proC</name>
    <name evidence="9" type="ORF">Lbru_3152</name>
</gene>
<dbReference type="HAMAP" id="MF_01925">
    <property type="entry name" value="P5C_reductase"/>
    <property type="match status" value="1"/>
</dbReference>
<dbReference type="GO" id="GO:0005737">
    <property type="term" value="C:cytoplasm"/>
    <property type="evidence" value="ECO:0007669"/>
    <property type="project" value="UniProtKB-SubCell"/>
</dbReference>
<keyword evidence="4" id="KW-0641">Proline biosynthesis</keyword>
<comment type="function">
    <text evidence="4">Catalyzes the reduction of 1-pyrroline-5-carboxylate (PCA) to L-proline.</text>
</comment>
<dbReference type="Pfam" id="PF03807">
    <property type="entry name" value="F420_oxidored"/>
    <property type="match status" value="1"/>
</dbReference>
<comment type="catalytic activity">
    <reaction evidence="4">
        <text>L-proline + NAD(+) = (S)-1-pyrroline-5-carboxylate + NADH + 2 H(+)</text>
        <dbReference type="Rhea" id="RHEA:14105"/>
        <dbReference type="ChEBI" id="CHEBI:15378"/>
        <dbReference type="ChEBI" id="CHEBI:17388"/>
        <dbReference type="ChEBI" id="CHEBI:57540"/>
        <dbReference type="ChEBI" id="CHEBI:57945"/>
        <dbReference type="ChEBI" id="CHEBI:60039"/>
        <dbReference type="EC" id="1.5.1.2"/>
    </reaction>
</comment>
<dbReference type="Proteomes" id="UP000054742">
    <property type="component" value="Unassembled WGS sequence"/>
</dbReference>
<keyword evidence="2 4" id="KW-0521">NADP</keyword>
<keyword evidence="10" id="KW-1185">Reference proteome</keyword>
<keyword evidence="3 4" id="KW-0560">Oxidoreductase</keyword>
<evidence type="ECO:0000313" key="10">
    <source>
        <dbReference type="Proteomes" id="UP000054742"/>
    </source>
</evidence>
<comment type="pathway">
    <text evidence="4">Amino-acid biosynthesis; L-proline biosynthesis; L-proline from L-glutamate 5-semialdehyde: step 1/1.</text>
</comment>
<dbReference type="PATRIC" id="fig|29422.6.peg.3330"/>
<proteinExistence type="inferred from homology"/>
<feature type="domain" description="Pyrroline-5-carboxylate reductase catalytic N-terminal" evidence="7">
    <location>
        <begin position="2"/>
        <end position="90"/>
    </location>
</feature>
<feature type="binding site" evidence="6">
    <location>
        <position position="48"/>
    </location>
    <ligand>
        <name>NADPH</name>
        <dbReference type="ChEBI" id="CHEBI:57783"/>
    </ligand>
</feature>
<dbReference type="AlphaFoldDB" id="A0A0W0S245"/>
<dbReference type="PIRSF" id="PIRSF000193">
    <property type="entry name" value="Pyrrol-5-carb_rd"/>
    <property type="match status" value="1"/>
</dbReference>
<feature type="binding site" evidence="6">
    <location>
        <begin position="61"/>
        <end position="64"/>
    </location>
    <ligand>
        <name>NADP(+)</name>
        <dbReference type="ChEBI" id="CHEBI:58349"/>
    </ligand>
</feature>
<dbReference type="SUPFAM" id="SSF48179">
    <property type="entry name" value="6-phosphogluconate dehydrogenase C-terminal domain-like"/>
    <property type="match status" value="1"/>
</dbReference>
<evidence type="ECO:0000256" key="4">
    <source>
        <dbReference type="HAMAP-Rule" id="MF_01925"/>
    </source>
</evidence>
<evidence type="ECO:0000256" key="5">
    <source>
        <dbReference type="NCBIfam" id="TIGR00112"/>
    </source>
</evidence>
<dbReference type="FunFam" id="1.10.3730.10:FF:000001">
    <property type="entry name" value="Pyrroline-5-carboxylate reductase"/>
    <property type="match status" value="1"/>
</dbReference>
<reference evidence="9 10" key="1">
    <citation type="submission" date="2015-11" db="EMBL/GenBank/DDBJ databases">
        <title>Genomic analysis of 38 Legionella species identifies large and diverse effector repertoires.</title>
        <authorList>
            <person name="Burstein D."/>
            <person name="Amaro F."/>
            <person name="Zusman T."/>
            <person name="Lifshitz Z."/>
            <person name="Cohen O."/>
            <person name="Gilbert J.A."/>
            <person name="Pupko T."/>
            <person name="Shuman H.A."/>
            <person name="Segal G."/>
        </authorList>
    </citation>
    <scope>NUCLEOTIDE SEQUENCE [LARGE SCALE GENOMIC DNA]</scope>
    <source>
        <strain evidence="9 10">ATCC 43878</strain>
    </source>
</reference>
<accession>A0A0W0S245</accession>
<dbReference type="EC" id="1.5.1.2" evidence="4 5"/>
<evidence type="ECO:0000256" key="2">
    <source>
        <dbReference type="ARBA" id="ARBA00022857"/>
    </source>
</evidence>
<evidence type="ECO:0000256" key="3">
    <source>
        <dbReference type="ARBA" id="ARBA00023002"/>
    </source>
</evidence>
<dbReference type="STRING" id="29422.Lbru_3152"/>
<organism evidence="9 10">
    <name type="scientific">Legionella brunensis</name>
    <dbReference type="NCBI Taxonomy" id="29422"/>
    <lineage>
        <taxon>Bacteria</taxon>
        <taxon>Pseudomonadati</taxon>
        <taxon>Pseudomonadota</taxon>
        <taxon>Gammaproteobacteria</taxon>
        <taxon>Legionellales</taxon>
        <taxon>Legionellaceae</taxon>
        <taxon>Legionella</taxon>
    </lineage>
</organism>